<comment type="caution">
    <text evidence="1">The sequence shown here is derived from an EMBL/GenBank/DDBJ whole genome shotgun (WGS) entry which is preliminary data.</text>
</comment>
<dbReference type="AlphaFoldDB" id="A0A1F5DNP3"/>
<dbReference type="Proteomes" id="UP000176791">
    <property type="component" value="Unassembled WGS sequence"/>
</dbReference>
<evidence type="ECO:0000313" key="2">
    <source>
        <dbReference type="Proteomes" id="UP000176791"/>
    </source>
</evidence>
<proteinExistence type="predicted"/>
<organism evidence="1 2">
    <name type="scientific">Candidatus Beckwithbacteria bacterium RIFCSPHIGHO2_12_FULL_47_17</name>
    <dbReference type="NCBI Taxonomy" id="1797460"/>
    <lineage>
        <taxon>Bacteria</taxon>
        <taxon>Candidatus Beckwithiibacteriota</taxon>
    </lineage>
</organism>
<dbReference type="STRING" id="1797460.A3E73_02800"/>
<gene>
    <name evidence="1" type="ORF">A3E73_02800</name>
</gene>
<name>A0A1F5DNP3_9BACT</name>
<evidence type="ECO:0000313" key="1">
    <source>
        <dbReference type="EMBL" id="OGD56763.1"/>
    </source>
</evidence>
<dbReference type="EMBL" id="MEZN01000009">
    <property type="protein sequence ID" value="OGD56763.1"/>
    <property type="molecule type" value="Genomic_DNA"/>
</dbReference>
<protein>
    <recommendedName>
        <fullName evidence="3">Glutathionylspermidine synthase pre-ATP-grasp-like domain-containing protein</fullName>
    </recommendedName>
</protein>
<reference evidence="1 2" key="1">
    <citation type="journal article" date="2016" name="Nat. Commun.">
        <title>Thousands of microbial genomes shed light on interconnected biogeochemical processes in an aquifer system.</title>
        <authorList>
            <person name="Anantharaman K."/>
            <person name="Brown C.T."/>
            <person name="Hug L.A."/>
            <person name="Sharon I."/>
            <person name="Castelle C.J."/>
            <person name="Probst A.J."/>
            <person name="Thomas B.C."/>
            <person name="Singh A."/>
            <person name="Wilkins M.J."/>
            <person name="Karaoz U."/>
            <person name="Brodie E.L."/>
            <person name="Williams K.H."/>
            <person name="Hubbard S.S."/>
            <person name="Banfield J.F."/>
        </authorList>
    </citation>
    <scope>NUCLEOTIDE SEQUENCE [LARGE SCALE GENOMIC DNA]</scope>
</reference>
<evidence type="ECO:0008006" key="3">
    <source>
        <dbReference type="Google" id="ProtNLM"/>
    </source>
</evidence>
<accession>A0A1F5DNP3</accession>
<sequence>MVETVRYQSPLGSGAMALEQFAVAELPESKHDLAIALEIKSRLSEAGFGFDQRPWLVSPGPCHFPREVAEQINYRAGLLGVYLPIAEKIINDKYGGPPPKLWGLPYRDKAHGATIVRLDDILMPNGQLLATEAEGWSSGQGQIIAMSNLYRLIAGKDGLSTPFGGIDLTAVKTFKESFGDQVKIAVVLPVAEVHGLDFLRKDFQLFCNYCQRLGLDIKVESIADLEVENYDVLYPFFPPTGYADYGTTLGKGKAILEAWADGKVELFPEPSWLQTKLISTTMFELQNSQSFPDAGLLFPWSWPLDKHNQPNVNWSGNTWVAKPLFGTDCSGLVFSSEMSQNEWQDFVDQKLQSFQSDQPYPLQFGEVNKHGRTGANVELDFDNYFVQPELSHANFKVKYLNPAGNGIRQKDGFGARICSTVFIDNQGQSEVGDVDVTLRKNIRVHGATDSVVTLATFG</sequence>